<dbReference type="InterPro" id="IPR007278">
    <property type="entry name" value="DUF397"/>
</dbReference>
<proteinExistence type="predicted"/>
<dbReference type="Proteomes" id="UP001183388">
    <property type="component" value="Unassembled WGS sequence"/>
</dbReference>
<keyword evidence="3" id="KW-1185">Reference proteome</keyword>
<dbReference type="RefSeq" id="WP_311628429.1">
    <property type="nucleotide sequence ID" value="NZ_JAVREN010000001.1"/>
</dbReference>
<comment type="caution">
    <text evidence="2">The sequence shown here is derived from an EMBL/GenBank/DDBJ whole genome shotgun (WGS) entry which is preliminary data.</text>
</comment>
<evidence type="ECO:0000313" key="3">
    <source>
        <dbReference type="Proteomes" id="UP001183388"/>
    </source>
</evidence>
<reference evidence="3" key="1">
    <citation type="submission" date="2023-07" db="EMBL/GenBank/DDBJ databases">
        <title>30 novel species of actinomycetes from the DSMZ collection.</title>
        <authorList>
            <person name="Nouioui I."/>
        </authorList>
    </citation>
    <scope>NUCLEOTIDE SEQUENCE [LARGE SCALE GENOMIC DNA]</scope>
    <source>
        <strain evidence="3">DSM 44917</strain>
    </source>
</reference>
<name>A0ABU2L1T1_9ACTN</name>
<evidence type="ECO:0000259" key="1">
    <source>
        <dbReference type="Pfam" id="PF04149"/>
    </source>
</evidence>
<sequence>MNSSIDLTEAVWVKSSYSANNGQCVEVARLSGARWAKSSYSEGNGQCVEVARLGETSVALRDSKHGEDGPVVLFGGAPWRAFLAAAGPLPGRRP</sequence>
<accession>A0ABU2L1T1</accession>
<protein>
    <submittedName>
        <fullName evidence="2">DUF397 domain-containing protein</fullName>
    </submittedName>
</protein>
<organism evidence="2 3">
    <name type="scientific">Streptomyces boetiae</name>
    <dbReference type="NCBI Taxonomy" id="3075541"/>
    <lineage>
        <taxon>Bacteria</taxon>
        <taxon>Bacillati</taxon>
        <taxon>Actinomycetota</taxon>
        <taxon>Actinomycetes</taxon>
        <taxon>Kitasatosporales</taxon>
        <taxon>Streptomycetaceae</taxon>
        <taxon>Streptomyces</taxon>
    </lineage>
</organism>
<dbReference type="EMBL" id="JAVREN010000001">
    <property type="protein sequence ID" value="MDT0305522.1"/>
    <property type="molecule type" value="Genomic_DNA"/>
</dbReference>
<feature type="domain" description="DUF397" evidence="1">
    <location>
        <begin position="33"/>
        <end position="86"/>
    </location>
</feature>
<gene>
    <name evidence="2" type="ORF">RM780_00890</name>
</gene>
<dbReference type="Pfam" id="PF04149">
    <property type="entry name" value="DUF397"/>
    <property type="match status" value="2"/>
</dbReference>
<evidence type="ECO:0000313" key="2">
    <source>
        <dbReference type="EMBL" id="MDT0305522.1"/>
    </source>
</evidence>
<feature type="domain" description="DUF397" evidence="1">
    <location>
        <begin position="10"/>
        <end position="32"/>
    </location>
</feature>